<organism evidence="2 3">
    <name type="scientific">Knoellia koreensis</name>
    <dbReference type="NCBI Taxonomy" id="2730921"/>
    <lineage>
        <taxon>Bacteria</taxon>
        <taxon>Bacillati</taxon>
        <taxon>Actinomycetota</taxon>
        <taxon>Actinomycetes</taxon>
        <taxon>Micrococcales</taxon>
        <taxon>Intrasporangiaceae</taxon>
        <taxon>Knoellia</taxon>
    </lineage>
</organism>
<proteinExistence type="predicted"/>
<protein>
    <submittedName>
        <fullName evidence="2">DUF58 domain-containing protein</fullName>
    </submittedName>
</protein>
<name>A0A849H6R4_9MICO</name>
<dbReference type="EMBL" id="JABEPQ010000001">
    <property type="protein sequence ID" value="NNM45466.1"/>
    <property type="molecule type" value="Genomic_DNA"/>
</dbReference>
<sequence length="314" mass="35016">MRLADGSVVRDPERAFQALDLVVRRRLDGLLQGEHAGLRLGAGTEPEEVVRYRPGEDDVRRIDWNVTARSMDPHVWRPQAQHELDTWVLVDETASMDFGTVTAEKRDVAAWVTGAIGLLADGPGNRVGIAHLTDDGIRWDAPLPGRVTARRALRRQTSPHRGPTENVDLAHAIGALERRQRRSGLRVVVSDFVEPDGDTDRPLRWEPALRRLAARHDVVVVEISDPRELELPDLGHLVLTDPETGRQREVYTSPALRCRYAAAAAQHRAAVAEGVRATGAGHVALRTDTDWVSDLARFILARRHQPRARTRSTR</sequence>
<dbReference type="Pfam" id="PF01882">
    <property type="entry name" value="DUF58"/>
    <property type="match status" value="1"/>
</dbReference>
<dbReference type="InterPro" id="IPR036465">
    <property type="entry name" value="vWFA_dom_sf"/>
</dbReference>
<dbReference type="Proteomes" id="UP000588586">
    <property type="component" value="Unassembled WGS sequence"/>
</dbReference>
<dbReference type="PANTHER" id="PTHR33608">
    <property type="entry name" value="BLL2464 PROTEIN"/>
    <property type="match status" value="1"/>
</dbReference>
<evidence type="ECO:0000313" key="3">
    <source>
        <dbReference type="Proteomes" id="UP000588586"/>
    </source>
</evidence>
<dbReference type="InterPro" id="IPR002881">
    <property type="entry name" value="DUF58"/>
</dbReference>
<feature type="domain" description="DUF58" evidence="1">
    <location>
        <begin position="50"/>
        <end position="269"/>
    </location>
</feature>
<dbReference type="AlphaFoldDB" id="A0A849H6R4"/>
<evidence type="ECO:0000259" key="1">
    <source>
        <dbReference type="Pfam" id="PF01882"/>
    </source>
</evidence>
<dbReference type="PANTHER" id="PTHR33608:SF6">
    <property type="entry name" value="BLL2464 PROTEIN"/>
    <property type="match status" value="1"/>
</dbReference>
<dbReference type="RefSeq" id="WP_171242483.1">
    <property type="nucleotide sequence ID" value="NZ_JABEPQ010000001.1"/>
</dbReference>
<reference evidence="2 3" key="1">
    <citation type="submission" date="2020-04" db="EMBL/GenBank/DDBJ databases">
        <title>Knoellia sp. isolate from air conditioner.</title>
        <authorList>
            <person name="Chea S."/>
            <person name="Kim D.-U."/>
        </authorList>
    </citation>
    <scope>NUCLEOTIDE SEQUENCE [LARGE SCALE GENOMIC DNA]</scope>
    <source>
        <strain evidence="2 3">DB2414S</strain>
    </source>
</reference>
<comment type="caution">
    <text evidence="2">The sequence shown here is derived from an EMBL/GenBank/DDBJ whole genome shotgun (WGS) entry which is preliminary data.</text>
</comment>
<keyword evidence="3" id="KW-1185">Reference proteome</keyword>
<accession>A0A849H6R4</accession>
<dbReference type="SUPFAM" id="SSF53300">
    <property type="entry name" value="vWA-like"/>
    <property type="match status" value="1"/>
</dbReference>
<evidence type="ECO:0000313" key="2">
    <source>
        <dbReference type="EMBL" id="NNM45466.1"/>
    </source>
</evidence>
<gene>
    <name evidence="2" type="ORF">HJG52_05540</name>
</gene>